<gene>
    <name evidence="2" type="ORF">C900_04188</name>
</gene>
<dbReference type="EMBL" id="AMZN01000006">
    <property type="protein sequence ID" value="ELR73336.1"/>
    <property type="molecule type" value="Genomic_DNA"/>
</dbReference>
<dbReference type="AlphaFoldDB" id="L8JWC6"/>
<evidence type="ECO:0000313" key="2">
    <source>
        <dbReference type="EMBL" id="ELR73336.1"/>
    </source>
</evidence>
<accession>L8JWC6</accession>
<organism evidence="2 3">
    <name type="scientific">Fulvivirga imtechensis AK7</name>
    <dbReference type="NCBI Taxonomy" id="1237149"/>
    <lineage>
        <taxon>Bacteria</taxon>
        <taxon>Pseudomonadati</taxon>
        <taxon>Bacteroidota</taxon>
        <taxon>Cytophagia</taxon>
        <taxon>Cytophagales</taxon>
        <taxon>Fulvivirgaceae</taxon>
        <taxon>Fulvivirga</taxon>
    </lineage>
</organism>
<comment type="caution">
    <text evidence="2">The sequence shown here is derived from an EMBL/GenBank/DDBJ whole genome shotgun (WGS) entry which is preliminary data.</text>
</comment>
<reference evidence="2 3" key="1">
    <citation type="submission" date="2012-12" db="EMBL/GenBank/DDBJ databases">
        <title>Genome assembly of Fulvivirga imtechensis AK7.</title>
        <authorList>
            <person name="Nupur N."/>
            <person name="Khatri I."/>
            <person name="Kumar R."/>
            <person name="Subramanian S."/>
            <person name="Pinnaka A."/>
        </authorList>
    </citation>
    <scope>NUCLEOTIDE SEQUENCE [LARGE SCALE GENOMIC DNA]</scope>
    <source>
        <strain evidence="2 3">AK7</strain>
    </source>
</reference>
<feature type="region of interest" description="Disordered" evidence="1">
    <location>
        <begin position="27"/>
        <end position="46"/>
    </location>
</feature>
<feature type="compositionally biased region" description="Polar residues" evidence="1">
    <location>
        <begin position="27"/>
        <end position="42"/>
    </location>
</feature>
<sequence length="62" mass="6749">MLIHRLLGNKPHFWWILIAASFEPTAGNQHPATGHQQPTASDQPPAGLDLPNNCLISLLIAN</sequence>
<name>L8JWC6_9BACT</name>
<protein>
    <submittedName>
        <fullName evidence="2">Uncharacterized protein</fullName>
    </submittedName>
</protein>
<proteinExistence type="predicted"/>
<keyword evidence="3" id="KW-1185">Reference proteome</keyword>
<dbReference type="STRING" id="1237149.C900_04188"/>
<evidence type="ECO:0000313" key="3">
    <source>
        <dbReference type="Proteomes" id="UP000011135"/>
    </source>
</evidence>
<evidence type="ECO:0000256" key="1">
    <source>
        <dbReference type="SAM" id="MobiDB-lite"/>
    </source>
</evidence>
<dbReference type="Proteomes" id="UP000011135">
    <property type="component" value="Unassembled WGS sequence"/>
</dbReference>